<dbReference type="GO" id="GO:0006367">
    <property type="term" value="P:transcription initiation at RNA polymerase II promoter"/>
    <property type="evidence" value="ECO:0007669"/>
    <property type="project" value="InterPro"/>
</dbReference>
<sequence>MSASPAERTPGRTPGQTPNGMLGPIKRRPQADPMVRPKARQKPRPQQPTNSVAHSNLQANGVRAPGLGQTQAMPQHPGRPVPAFSRSTPTPMNHSENANSLFSSPAAGEYRDYPLVLTKRALAEGFRNHVARFSSKRHVDPRDTKEFERPVRLHRRDPRAPPAGGLGIKGEDQTMGGTEGMDDKEKERQDILRAEREAQRAADMALVAPATSTGGGRKLGSFQKKTEQVYRNDKTEAQKKQSQLRYEEALPWHLEDFDNKSTWVGSYEAALSDTYAMMHQGPDGAFRVVPLQKWYKFTQKNLFKTLTIDEAETRFNKKVKEPRWFMDSEQARLQRQTELENKKAGNKLFLGKREKGGGGSGSAVPKVKHENADADDLDFIEDRFADDEEHMVFEEDDDAKEAEERIKKDQLQANVFDLKEEKEYEKQELLEKKEKEAQKKLGKSVKKALKRREKNYVYDSDSSGNPYTSQSESDDTETERLKEEELKKEEERRKVENRNTPDREKKKSKSSGASGTNTPSGRTSKHPDPLKQSTSTNNLKKRTGSPLNSEASGNESTRKRQKKKHPLIAAQLQASSTLQAPSRPGSPPIPTSKDPKNPAKRRHGSGSDTEGNAGSGGDMSDGTRKKRLKLTMSSKNGSPQGSRAGSPDLTNGAKPAQGTSRAGSPGPSPPPPPADTQTAPFPTGEEVRSKIPPTGITVGELLACFKGAVATAEQKTRFAALMRQYSRFDKTTRKLMPVDP</sequence>
<keyword evidence="6 7" id="KW-0539">Nucleus</keyword>
<dbReference type="SUPFAM" id="SSF50916">
    <property type="entry name" value="Rap30/74 interaction domains"/>
    <property type="match status" value="1"/>
</dbReference>
<feature type="region of interest" description="Disordered" evidence="8">
    <location>
        <begin position="1"/>
        <end position="106"/>
    </location>
</feature>
<evidence type="ECO:0000256" key="1">
    <source>
        <dbReference type="ARBA" id="ARBA00004123"/>
    </source>
</evidence>
<dbReference type="EMBL" id="CAJPDT010000028">
    <property type="protein sequence ID" value="CAF9921527.1"/>
    <property type="molecule type" value="Genomic_DNA"/>
</dbReference>
<dbReference type="OrthoDB" id="76676at2759"/>
<evidence type="ECO:0000256" key="2">
    <source>
        <dbReference type="ARBA" id="ARBA00005249"/>
    </source>
</evidence>
<feature type="compositionally biased region" description="Polar residues" evidence="8">
    <location>
        <begin position="631"/>
        <end position="643"/>
    </location>
</feature>
<evidence type="ECO:0000256" key="6">
    <source>
        <dbReference type="ARBA" id="ARBA00023242"/>
    </source>
</evidence>
<keyword evidence="3 7" id="KW-0805">Transcription regulation</keyword>
<feature type="region of interest" description="Disordered" evidence="8">
    <location>
        <begin position="391"/>
        <end position="692"/>
    </location>
</feature>
<dbReference type="PANTHER" id="PTHR13011">
    <property type="entry name" value="TFIIF-ALPHA"/>
    <property type="match status" value="1"/>
</dbReference>
<feature type="compositionally biased region" description="Basic and acidic residues" evidence="8">
    <location>
        <begin position="478"/>
        <end position="505"/>
    </location>
</feature>
<evidence type="ECO:0000313" key="10">
    <source>
        <dbReference type="Proteomes" id="UP000664534"/>
    </source>
</evidence>
<reference evidence="9" key="1">
    <citation type="submission" date="2021-03" db="EMBL/GenBank/DDBJ databases">
        <authorList>
            <person name="Tagirdzhanova G."/>
        </authorList>
    </citation>
    <scope>NUCLEOTIDE SEQUENCE</scope>
</reference>
<dbReference type="GO" id="GO:0005674">
    <property type="term" value="C:transcription factor TFIIF complex"/>
    <property type="evidence" value="ECO:0007669"/>
    <property type="project" value="TreeGrafter"/>
</dbReference>
<evidence type="ECO:0000256" key="5">
    <source>
        <dbReference type="ARBA" id="ARBA00023163"/>
    </source>
</evidence>
<dbReference type="Proteomes" id="UP000664534">
    <property type="component" value="Unassembled WGS sequence"/>
</dbReference>
<feature type="region of interest" description="Disordered" evidence="8">
    <location>
        <begin position="210"/>
        <end position="236"/>
    </location>
</feature>
<dbReference type="PANTHER" id="PTHR13011:SF0">
    <property type="entry name" value="GENERAL TRANSCRIPTION FACTOR IIF SUBUNIT 1"/>
    <property type="match status" value="1"/>
</dbReference>
<dbReference type="Pfam" id="PF05793">
    <property type="entry name" value="TFIIF_alpha"/>
    <property type="match status" value="1"/>
</dbReference>
<evidence type="ECO:0000256" key="3">
    <source>
        <dbReference type="ARBA" id="ARBA00023015"/>
    </source>
</evidence>
<proteinExistence type="inferred from homology"/>
<feature type="compositionally biased region" description="Polar residues" evidence="8">
    <location>
        <begin position="49"/>
        <end position="59"/>
    </location>
</feature>
<keyword evidence="5 7" id="KW-0804">Transcription</keyword>
<evidence type="ECO:0000256" key="8">
    <source>
        <dbReference type="SAM" id="MobiDB-lite"/>
    </source>
</evidence>
<comment type="subcellular location">
    <subcellularLocation>
        <location evidence="1 7">Nucleus</location>
    </subcellularLocation>
</comment>
<feature type="compositionally biased region" description="Low complexity" evidence="8">
    <location>
        <begin position="567"/>
        <end position="582"/>
    </location>
</feature>
<feature type="compositionally biased region" description="Basic residues" evidence="8">
    <location>
        <begin position="440"/>
        <end position="453"/>
    </location>
</feature>
<comment type="function">
    <text evidence="7">TFIIF is a general transcription initiation factor that binds to RNA polymerase II and helps to recruit it to the initiation complex in collaboration with TFIIB. It promotes transcription elongation.</text>
</comment>
<evidence type="ECO:0000256" key="4">
    <source>
        <dbReference type="ARBA" id="ARBA00023125"/>
    </source>
</evidence>
<protein>
    <recommendedName>
        <fullName evidence="7">Transcription initiation factor IIF subunit alpha</fullName>
    </recommendedName>
</protein>
<evidence type="ECO:0000313" key="9">
    <source>
        <dbReference type="EMBL" id="CAF9921527.1"/>
    </source>
</evidence>
<accession>A0A8H3FF17</accession>
<feature type="compositionally biased region" description="Polar residues" evidence="8">
    <location>
        <begin position="85"/>
        <end position="103"/>
    </location>
</feature>
<name>A0A8H3FF17_9LECA</name>
<dbReference type="GO" id="GO:0003677">
    <property type="term" value="F:DNA binding"/>
    <property type="evidence" value="ECO:0007669"/>
    <property type="project" value="UniProtKB-KW"/>
</dbReference>
<dbReference type="InterPro" id="IPR011039">
    <property type="entry name" value="TFIIF_interaction"/>
</dbReference>
<dbReference type="GO" id="GO:0016251">
    <property type="term" value="F:RNA polymerase II general transcription initiation factor activity"/>
    <property type="evidence" value="ECO:0007669"/>
    <property type="project" value="TreeGrafter"/>
</dbReference>
<keyword evidence="10" id="KW-1185">Reference proteome</keyword>
<evidence type="ECO:0000256" key="7">
    <source>
        <dbReference type="RuleBase" id="RU366044"/>
    </source>
</evidence>
<feature type="region of interest" description="Disordered" evidence="8">
    <location>
        <begin position="155"/>
        <end position="187"/>
    </location>
</feature>
<keyword evidence="4 7" id="KW-0238">DNA-binding</keyword>
<comment type="caution">
    <text evidence="9">The sequence shown here is derived from an EMBL/GenBank/DDBJ whole genome shotgun (WGS) entry which is preliminary data.</text>
</comment>
<feature type="compositionally biased region" description="Polar residues" evidence="8">
    <location>
        <begin position="460"/>
        <end position="471"/>
    </location>
</feature>
<dbReference type="InterPro" id="IPR008851">
    <property type="entry name" value="TFIIF-alpha"/>
</dbReference>
<feature type="compositionally biased region" description="Basic and acidic residues" evidence="8">
    <location>
        <begin position="417"/>
        <end position="439"/>
    </location>
</feature>
<comment type="similarity">
    <text evidence="2 7">Belongs to the TFIIF alpha subunit family.</text>
</comment>
<gene>
    <name evidence="9" type="ORF">IMSHALPRED_005196</name>
</gene>
<dbReference type="GO" id="GO:0001096">
    <property type="term" value="F:TFIIF-class transcription factor complex binding"/>
    <property type="evidence" value="ECO:0007669"/>
    <property type="project" value="TreeGrafter"/>
</dbReference>
<organism evidence="9 10">
    <name type="scientific">Imshaugia aleurites</name>
    <dbReference type="NCBI Taxonomy" id="172621"/>
    <lineage>
        <taxon>Eukaryota</taxon>
        <taxon>Fungi</taxon>
        <taxon>Dikarya</taxon>
        <taxon>Ascomycota</taxon>
        <taxon>Pezizomycotina</taxon>
        <taxon>Lecanoromycetes</taxon>
        <taxon>OSLEUM clade</taxon>
        <taxon>Lecanoromycetidae</taxon>
        <taxon>Lecanorales</taxon>
        <taxon>Lecanorineae</taxon>
        <taxon>Parmeliaceae</taxon>
        <taxon>Imshaugia</taxon>
    </lineage>
</organism>
<feature type="compositionally biased region" description="Polar residues" evidence="8">
    <location>
        <begin position="545"/>
        <end position="555"/>
    </location>
</feature>
<dbReference type="GO" id="GO:0032968">
    <property type="term" value="P:positive regulation of transcription elongation by RNA polymerase II"/>
    <property type="evidence" value="ECO:0007669"/>
    <property type="project" value="InterPro"/>
</dbReference>
<feature type="compositionally biased region" description="Basic and acidic residues" evidence="8">
    <location>
        <begin position="224"/>
        <end position="236"/>
    </location>
</feature>
<feature type="compositionally biased region" description="Acidic residues" evidence="8">
    <location>
        <begin position="391"/>
        <end position="401"/>
    </location>
</feature>
<dbReference type="AlphaFoldDB" id="A0A8H3FF17"/>
<feature type="region of interest" description="Disordered" evidence="8">
    <location>
        <begin position="350"/>
        <end position="372"/>
    </location>
</feature>